<organism evidence="2 3">
    <name type="scientific">Pristionchus fissidentatus</name>
    <dbReference type="NCBI Taxonomy" id="1538716"/>
    <lineage>
        <taxon>Eukaryota</taxon>
        <taxon>Metazoa</taxon>
        <taxon>Ecdysozoa</taxon>
        <taxon>Nematoda</taxon>
        <taxon>Chromadorea</taxon>
        <taxon>Rhabditida</taxon>
        <taxon>Rhabditina</taxon>
        <taxon>Diplogasteromorpha</taxon>
        <taxon>Diplogasteroidea</taxon>
        <taxon>Neodiplogasteridae</taxon>
        <taxon>Pristionchus</taxon>
    </lineage>
</organism>
<feature type="non-terminal residue" evidence="2">
    <location>
        <position position="1"/>
    </location>
</feature>
<evidence type="ECO:0000256" key="1">
    <source>
        <dbReference type="SAM" id="MobiDB-lite"/>
    </source>
</evidence>
<proteinExistence type="predicted"/>
<name>A0AAV5VX14_9BILA</name>
<reference evidence="2" key="1">
    <citation type="submission" date="2023-10" db="EMBL/GenBank/DDBJ databases">
        <title>Genome assembly of Pristionchus species.</title>
        <authorList>
            <person name="Yoshida K."/>
            <person name="Sommer R.J."/>
        </authorList>
    </citation>
    <scope>NUCLEOTIDE SEQUENCE</scope>
    <source>
        <strain evidence="2">RS5133</strain>
    </source>
</reference>
<evidence type="ECO:0000313" key="3">
    <source>
        <dbReference type="Proteomes" id="UP001432322"/>
    </source>
</evidence>
<protein>
    <submittedName>
        <fullName evidence="2">Uncharacterized protein</fullName>
    </submittedName>
</protein>
<keyword evidence="3" id="KW-1185">Reference proteome</keyword>
<dbReference type="EMBL" id="BTSY01000004">
    <property type="protein sequence ID" value="GMT23943.1"/>
    <property type="molecule type" value="Genomic_DNA"/>
</dbReference>
<gene>
    <name evidence="2" type="ORF">PFISCL1PPCAC_15240</name>
</gene>
<dbReference type="AlphaFoldDB" id="A0AAV5VX14"/>
<evidence type="ECO:0000313" key="2">
    <source>
        <dbReference type="EMBL" id="GMT23943.1"/>
    </source>
</evidence>
<accession>A0AAV5VX14</accession>
<comment type="caution">
    <text evidence="2">The sequence shown here is derived from an EMBL/GenBank/DDBJ whole genome shotgun (WGS) entry which is preliminary data.</text>
</comment>
<sequence>HFLFPKWSDSRREGSLTSQPSASLVSLPCIERKRIGFFLFSLFSSLSSSSFISSSFPFLFFSSSNFSCSHLKKSTTILLLQSSLSSSISLLIPSPSSFLSSL</sequence>
<dbReference type="Proteomes" id="UP001432322">
    <property type="component" value="Unassembled WGS sequence"/>
</dbReference>
<feature type="region of interest" description="Disordered" evidence="1">
    <location>
        <begin position="1"/>
        <end position="20"/>
    </location>
</feature>